<evidence type="ECO:0000256" key="4">
    <source>
        <dbReference type="ARBA" id="ARBA00022702"/>
    </source>
</evidence>
<dbReference type="SUPFAM" id="SSF111423">
    <property type="entry name" value="Resistin"/>
    <property type="match status" value="1"/>
</dbReference>
<accession>A0A8J0VJW9</accession>
<proteinExistence type="inferred from homology"/>
<dbReference type="CTD" id="108719169"/>
<keyword evidence="6" id="KW-1015">Disulfide bond</keyword>
<dbReference type="InterPro" id="IPR036262">
    <property type="entry name" value="Resistin-like_sf"/>
</dbReference>
<dbReference type="GeneID" id="108719169"/>
<dbReference type="PANTHER" id="PTHR21101:SF12">
    <property type="entry name" value="RESISTIN"/>
    <property type="match status" value="1"/>
</dbReference>
<keyword evidence="5" id="KW-0732">Signal</keyword>
<dbReference type="InterPro" id="IPR009714">
    <property type="entry name" value="RELM"/>
</dbReference>
<evidence type="ECO:0000256" key="3">
    <source>
        <dbReference type="ARBA" id="ARBA00022525"/>
    </source>
</evidence>
<evidence type="ECO:0000256" key="2">
    <source>
        <dbReference type="ARBA" id="ARBA00007258"/>
    </source>
</evidence>
<evidence type="ECO:0000313" key="9">
    <source>
        <dbReference type="Xenbase" id="XB-GENE-22066228"/>
    </source>
</evidence>
<reference evidence="8" key="1">
    <citation type="submission" date="2025-08" db="UniProtKB">
        <authorList>
            <consortium name="RefSeq"/>
        </authorList>
    </citation>
    <scope>IDENTIFICATION</scope>
    <source>
        <strain evidence="8">J_2021</strain>
        <tissue evidence="8">Erythrocytes</tissue>
    </source>
</reference>
<evidence type="ECO:0000313" key="8">
    <source>
        <dbReference type="RefSeq" id="XP_018123336.1"/>
    </source>
</evidence>
<name>A0A8J0VJW9_XENLA</name>
<evidence type="ECO:0000256" key="5">
    <source>
        <dbReference type="ARBA" id="ARBA00022729"/>
    </source>
</evidence>
<evidence type="ECO:0000256" key="1">
    <source>
        <dbReference type="ARBA" id="ARBA00004613"/>
    </source>
</evidence>
<gene>
    <name evidence="8 9" type="primary">retn.2.L</name>
</gene>
<dbReference type="PANTHER" id="PTHR21101">
    <property type="entry name" value="RESISTIN"/>
    <property type="match status" value="1"/>
</dbReference>
<dbReference type="GO" id="GO:0005179">
    <property type="term" value="F:hormone activity"/>
    <property type="evidence" value="ECO:0007669"/>
    <property type="project" value="UniProtKB-KW"/>
</dbReference>
<keyword evidence="4" id="KW-0372">Hormone</keyword>
<dbReference type="Proteomes" id="UP000186698">
    <property type="component" value="Chromosome 1L"/>
</dbReference>
<dbReference type="KEGG" id="xla:108719169"/>
<dbReference type="Xenbase" id="XB-GENE-22066228">
    <property type="gene designation" value="retn.2.L"/>
</dbReference>
<keyword evidence="3" id="KW-0964">Secreted</keyword>
<evidence type="ECO:0000313" key="7">
    <source>
        <dbReference type="Proteomes" id="UP000186698"/>
    </source>
</evidence>
<protein>
    <submittedName>
        <fullName evidence="8">Resistin-like beta</fullName>
    </submittedName>
</protein>
<evidence type="ECO:0000256" key="6">
    <source>
        <dbReference type="ARBA" id="ARBA00023157"/>
    </source>
</evidence>
<dbReference type="Gene3D" id="2.60.40.4230">
    <property type="entry name" value="Resistin head domain"/>
    <property type="match status" value="1"/>
</dbReference>
<dbReference type="AGR" id="Xenbase:XB-GENE-22066228"/>
<dbReference type="CDD" id="cd16333">
    <property type="entry name" value="RELM"/>
    <property type="match status" value="1"/>
</dbReference>
<keyword evidence="7" id="KW-1185">Reference proteome</keyword>
<comment type="similarity">
    <text evidence="2">Belongs to the resistin/FIZZ family.</text>
</comment>
<dbReference type="AlphaFoldDB" id="A0A8J0VJW9"/>
<sequence>MRIRGLSIITFPPLLLDPVLAPPPWPVLIALPNELSQGVVRRRGVTLGETIGKMKLSLTLVVLFLVPVITTERSSDCSISDLVAFNGIIKSMVVSIVEKSEINCIDVRGSGSLASCPADTTVVSCACGMGCGSWDIQSKTTCHCQCANMDWTSARCCKIQIKS</sequence>
<comment type="subcellular location">
    <subcellularLocation>
        <location evidence="1">Secreted</location>
    </subcellularLocation>
</comment>
<dbReference type="GO" id="GO:0005615">
    <property type="term" value="C:extracellular space"/>
    <property type="evidence" value="ECO:0007669"/>
    <property type="project" value="TreeGrafter"/>
</dbReference>
<dbReference type="Pfam" id="PF06954">
    <property type="entry name" value="Resistin"/>
    <property type="match status" value="1"/>
</dbReference>
<dbReference type="RefSeq" id="XP_018123336.1">
    <property type="nucleotide sequence ID" value="XM_018267847.1"/>
</dbReference>
<dbReference type="OrthoDB" id="10065422at2759"/>
<dbReference type="FunFam" id="2.60.40.4230:FF:000001">
    <property type="entry name" value="Resistin-like beta"/>
    <property type="match status" value="1"/>
</dbReference>
<organism evidence="7 8">
    <name type="scientific">Xenopus laevis</name>
    <name type="common">African clawed frog</name>
    <dbReference type="NCBI Taxonomy" id="8355"/>
    <lineage>
        <taxon>Eukaryota</taxon>
        <taxon>Metazoa</taxon>
        <taxon>Chordata</taxon>
        <taxon>Craniata</taxon>
        <taxon>Vertebrata</taxon>
        <taxon>Euteleostomi</taxon>
        <taxon>Amphibia</taxon>
        <taxon>Batrachia</taxon>
        <taxon>Anura</taxon>
        <taxon>Pipoidea</taxon>
        <taxon>Pipidae</taxon>
        <taxon>Xenopodinae</taxon>
        <taxon>Xenopus</taxon>
        <taxon>Xenopus</taxon>
    </lineage>
</organism>